<comment type="caution">
    <text evidence="2">The sequence shown here is derived from an EMBL/GenBank/DDBJ whole genome shotgun (WGS) entry which is preliminary data.</text>
</comment>
<reference evidence="2 3" key="1">
    <citation type="submission" date="2016-04" db="EMBL/GenBank/DDBJ databases">
        <title>Genome analyses suggest a sexual origin of heterokaryosis in a supposedly ancient asexual fungus.</title>
        <authorList>
            <person name="Ropars J."/>
            <person name="Sedzielewska K."/>
            <person name="Noel J."/>
            <person name="Charron P."/>
            <person name="Farinelli L."/>
            <person name="Marton T."/>
            <person name="Kruger M."/>
            <person name="Pelin A."/>
            <person name="Brachmann A."/>
            <person name="Corradi N."/>
        </authorList>
    </citation>
    <scope>NUCLEOTIDE SEQUENCE [LARGE SCALE GENOMIC DNA]</scope>
    <source>
        <strain evidence="2 3">C2</strain>
    </source>
</reference>
<gene>
    <name evidence="2" type="ORF">RhiirC2_516226</name>
</gene>
<name>A0A2N1N536_9GLOM</name>
<keyword evidence="1" id="KW-0175">Coiled coil</keyword>
<dbReference type="VEuPathDB" id="FungiDB:RhiirFUN_006559"/>
<evidence type="ECO:0000256" key="1">
    <source>
        <dbReference type="SAM" id="Coils"/>
    </source>
</evidence>
<dbReference type="Proteomes" id="UP000233469">
    <property type="component" value="Unassembled WGS sequence"/>
</dbReference>
<feature type="coiled-coil region" evidence="1">
    <location>
        <begin position="202"/>
        <end position="265"/>
    </location>
</feature>
<dbReference type="EMBL" id="LLXL01000776">
    <property type="protein sequence ID" value="PKK69015.1"/>
    <property type="molecule type" value="Genomic_DNA"/>
</dbReference>
<proteinExistence type="predicted"/>
<dbReference type="VEuPathDB" id="FungiDB:FUN_004392"/>
<feature type="coiled-coil region" evidence="1">
    <location>
        <begin position="56"/>
        <end position="158"/>
    </location>
</feature>
<dbReference type="AlphaFoldDB" id="A0A2N1N536"/>
<accession>A0A2N1N536</accession>
<evidence type="ECO:0000313" key="2">
    <source>
        <dbReference type="EMBL" id="PKK69015.1"/>
    </source>
</evidence>
<reference evidence="2 3" key="2">
    <citation type="submission" date="2017-10" db="EMBL/GenBank/DDBJ databases">
        <title>Extensive intraspecific genome diversity in a model arbuscular mycorrhizal fungus.</title>
        <authorList>
            <person name="Chen E.C.H."/>
            <person name="Morin E."/>
            <person name="Baudet D."/>
            <person name="Noel J."/>
            <person name="Ndikumana S."/>
            <person name="Charron P."/>
            <person name="St-Onge C."/>
            <person name="Giorgi J."/>
            <person name="Grigoriev I.V."/>
            <person name="Roux C."/>
            <person name="Martin F.M."/>
            <person name="Corradi N."/>
        </authorList>
    </citation>
    <scope>NUCLEOTIDE SEQUENCE [LARGE SCALE GENOMIC DNA]</scope>
    <source>
        <strain evidence="2 3">C2</strain>
    </source>
</reference>
<organism evidence="2 3">
    <name type="scientific">Rhizophagus irregularis</name>
    <dbReference type="NCBI Taxonomy" id="588596"/>
    <lineage>
        <taxon>Eukaryota</taxon>
        <taxon>Fungi</taxon>
        <taxon>Fungi incertae sedis</taxon>
        <taxon>Mucoromycota</taxon>
        <taxon>Glomeromycotina</taxon>
        <taxon>Glomeromycetes</taxon>
        <taxon>Glomerales</taxon>
        <taxon>Glomeraceae</taxon>
        <taxon>Rhizophagus</taxon>
    </lineage>
</organism>
<sequence>MRTGGLFRRNTTNAPTKREEDFADYAAVIGTEDEPKRLKEYITKLYKAFKDKSKALRSAYAKLDLLNNEIAQEKTRFNDIEDENKSLRDQMQGMADQLVSKEEEFKEWQTKLAEQTNRERETLAEEFAEERARFLERVAQLEDALSLANLEITRLTIEISEKSDSDRRMSTSSSNESRSSLELLFTDKSKKVDDRHELTKQILEITQRRMSLQTELTLLEEENEDLKVNRVLSIKDHIRSLYTQYKQITKENQLLRKENDELKQQVGKKMFMKSLEDVNLDD</sequence>
<protein>
    <submittedName>
        <fullName evidence="2">Uncharacterized protein</fullName>
    </submittedName>
</protein>
<evidence type="ECO:0000313" key="3">
    <source>
        <dbReference type="Proteomes" id="UP000233469"/>
    </source>
</evidence>
<dbReference type="VEuPathDB" id="FungiDB:RhiirA1_419357"/>